<accession>A0A286UT90</accession>
<gene>
    <name evidence="1" type="ORF">PNOK_0278000</name>
</gene>
<dbReference type="AlphaFoldDB" id="A0A286UT90"/>
<evidence type="ECO:0000313" key="2">
    <source>
        <dbReference type="Proteomes" id="UP000217199"/>
    </source>
</evidence>
<sequence length="78" mass="8917">MTHLFLSNQRWSHTFFVLHDKNSPPPSTLLYFRKSLSETVPSSSMDHECEVAHVAGKFKGDWEQDGTCLQGRYSVQST</sequence>
<evidence type="ECO:0000313" key="1">
    <source>
        <dbReference type="EMBL" id="PAV22823.1"/>
    </source>
</evidence>
<dbReference type="EMBL" id="NBII01000002">
    <property type="protein sequence ID" value="PAV22823.1"/>
    <property type="molecule type" value="Genomic_DNA"/>
</dbReference>
<keyword evidence="2" id="KW-1185">Reference proteome</keyword>
<comment type="caution">
    <text evidence="1">The sequence shown here is derived from an EMBL/GenBank/DDBJ whole genome shotgun (WGS) entry which is preliminary data.</text>
</comment>
<organism evidence="1 2">
    <name type="scientific">Pyrrhoderma noxium</name>
    <dbReference type="NCBI Taxonomy" id="2282107"/>
    <lineage>
        <taxon>Eukaryota</taxon>
        <taxon>Fungi</taxon>
        <taxon>Dikarya</taxon>
        <taxon>Basidiomycota</taxon>
        <taxon>Agaricomycotina</taxon>
        <taxon>Agaricomycetes</taxon>
        <taxon>Hymenochaetales</taxon>
        <taxon>Hymenochaetaceae</taxon>
        <taxon>Pyrrhoderma</taxon>
    </lineage>
</organism>
<proteinExistence type="predicted"/>
<dbReference type="InParanoid" id="A0A286UT90"/>
<reference evidence="1 2" key="1">
    <citation type="journal article" date="2017" name="Mol. Ecol.">
        <title>Comparative and population genomic landscape of Phellinus noxius: A hypervariable fungus causing root rot in trees.</title>
        <authorList>
            <person name="Chung C.L."/>
            <person name="Lee T.J."/>
            <person name="Akiba M."/>
            <person name="Lee H.H."/>
            <person name="Kuo T.H."/>
            <person name="Liu D."/>
            <person name="Ke H.M."/>
            <person name="Yokoi T."/>
            <person name="Roa M.B."/>
            <person name="Lu M.J."/>
            <person name="Chang Y.Y."/>
            <person name="Ann P.J."/>
            <person name="Tsai J.N."/>
            <person name="Chen C.Y."/>
            <person name="Tzean S.S."/>
            <person name="Ota Y."/>
            <person name="Hattori T."/>
            <person name="Sahashi N."/>
            <person name="Liou R.F."/>
            <person name="Kikuchi T."/>
            <person name="Tsai I.J."/>
        </authorList>
    </citation>
    <scope>NUCLEOTIDE SEQUENCE [LARGE SCALE GENOMIC DNA]</scope>
    <source>
        <strain evidence="1 2">FFPRI411160</strain>
    </source>
</reference>
<dbReference type="Proteomes" id="UP000217199">
    <property type="component" value="Unassembled WGS sequence"/>
</dbReference>
<name>A0A286UT90_9AGAM</name>
<protein>
    <submittedName>
        <fullName evidence="1">Uncharacterized protein</fullName>
    </submittedName>
</protein>